<dbReference type="OrthoDB" id="7056878at2"/>
<protein>
    <submittedName>
        <fullName evidence="2">Uncharacterized protein</fullName>
    </submittedName>
</protein>
<dbReference type="InterPro" id="IPR046703">
    <property type="entry name" value="DUF6776"/>
</dbReference>
<evidence type="ECO:0000313" key="2">
    <source>
        <dbReference type="EMBL" id="SFM81868.1"/>
    </source>
</evidence>
<evidence type="ECO:0000256" key="1">
    <source>
        <dbReference type="SAM" id="Coils"/>
    </source>
</evidence>
<dbReference type="AlphaFoldDB" id="A0A1I4TYI1"/>
<dbReference type="Proteomes" id="UP000243629">
    <property type="component" value="Unassembled WGS sequence"/>
</dbReference>
<gene>
    <name evidence="2" type="ORF">SAMN05216217_11697</name>
</gene>
<evidence type="ECO:0000313" key="3">
    <source>
        <dbReference type="Proteomes" id="UP000243629"/>
    </source>
</evidence>
<dbReference type="EMBL" id="FOUI01000016">
    <property type="protein sequence ID" value="SFM81868.1"/>
    <property type="molecule type" value="Genomic_DNA"/>
</dbReference>
<name>A0A1I4TYI1_9GAMM</name>
<keyword evidence="3" id="KW-1185">Reference proteome</keyword>
<reference evidence="3" key="1">
    <citation type="submission" date="2016-10" db="EMBL/GenBank/DDBJ databases">
        <authorList>
            <person name="Varghese N."/>
            <person name="Submissions S."/>
        </authorList>
    </citation>
    <scope>NUCLEOTIDE SEQUENCE [LARGE SCALE GENOMIC DNA]</scope>
    <source>
        <strain evidence="3">DSM 24213</strain>
    </source>
</reference>
<keyword evidence="1" id="KW-0175">Coiled coil</keyword>
<feature type="coiled-coil region" evidence="1">
    <location>
        <begin position="47"/>
        <end position="109"/>
    </location>
</feature>
<dbReference type="STRING" id="1720063.SAMN05216217_11697"/>
<dbReference type="RefSeq" id="WP_093478264.1">
    <property type="nucleotide sequence ID" value="NZ_FOUI01000016.1"/>
</dbReference>
<dbReference type="Pfam" id="PF20567">
    <property type="entry name" value="DUF6776"/>
    <property type="match status" value="1"/>
</dbReference>
<accession>A0A1I4TYI1</accession>
<organism evidence="2 3">
    <name type="scientific">Halopseudomonas yangmingensis</name>
    <dbReference type="NCBI Taxonomy" id="1720063"/>
    <lineage>
        <taxon>Bacteria</taxon>
        <taxon>Pseudomonadati</taxon>
        <taxon>Pseudomonadota</taxon>
        <taxon>Gammaproteobacteria</taxon>
        <taxon>Pseudomonadales</taxon>
        <taxon>Pseudomonadaceae</taxon>
        <taxon>Halopseudomonas</taxon>
    </lineage>
</organism>
<proteinExistence type="predicted"/>
<sequence length="247" mass="27969">MTSARRKVGERRASGRQTRYLLLLVVLLTAAGWIYSARQQALQGQQLQQLVQDNRLQVEEIEQLQQRLRRLRIELLLAEQAADEQRDMVQDLEQQLFHQQQTLARYQSALRPDAVKPGLRIQAFEQQSGVEPGSFRFRIMLSRVGTEDDSISGKVQLLVEGLQNGKPATLQLPDKVDAAGDGWAFEFRYFQVLPDEGSKAKLRMPEGFEPVRVLVRARTQTGHLVERSFDWRAPASAESGGTSSETP</sequence>